<dbReference type="AlphaFoldDB" id="A0A0D0PXB1"/>
<dbReference type="OrthoDB" id="4203229at2"/>
<reference evidence="1 2" key="1">
    <citation type="submission" date="2015-02" db="EMBL/GenBank/DDBJ databases">
        <title>Draft genome sequence of Kitasatospora griseola MF730-N6, a bafilomycin, terpentecin and satosporin producer.</title>
        <authorList>
            <person name="Arens J.C."/>
            <person name="Haltli B."/>
            <person name="Kerr R.G."/>
        </authorList>
    </citation>
    <scope>NUCLEOTIDE SEQUENCE [LARGE SCALE GENOMIC DNA]</scope>
    <source>
        <strain evidence="1 2">MF730-N6</strain>
    </source>
</reference>
<comment type="caution">
    <text evidence="1">The sequence shown here is derived from an EMBL/GenBank/DDBJ whole genome shotgun (WGS) entry which is preliminary data.</text>
</comment>
<protein>
    <submittedName>
        <fullName evidence="1">Uncharacterized protein</fullName>
    </submittedName>
</protein>
<name>A0A0D0PXB1_KITGR</name>
<sequence length="150" mass="17224">MSTHPYRLTPAMPVTAYKTYRILSPVQTHFRPATCAEVNCQAYLHGWVSTLDEATVLGQQQAHYIRKQSGRGYREERLPSGLTQFSFEAGQRCFANDHQVRLDRPELYVVQGGDWRGNPTGEKRQHTSARDWIEDFGEHQQTLADEMKKG</sequence>
<proteinExistence type="predicted"/>
<dbReference type="EMBL" id="JXZB01000001">
    <property type="protein sequence ID" value="KIQ67059.1"/>
    <property type="molecule type" value="Genomic_DNA"/>
</dbReference>
<dbReference type="Proteomes" id="UP000032066">
    <property type="component" value="Unassembled WGS sequence"/>
</dbReference>
<gene>
    <name evidence="1" type="ORF">TR51_06655</name>
</gene>
<evidence type="ECO:0000313" key="1">
    <source>
        <dbReference type="EMBL" id="KIQ67059.1"/>
    </source>
</evidence>
<dbReference type="STRING" id="2064.TR51_06655"/>
<accession>A0A0D0PXB1</accession>
<evidence type="ECO:0000313" key="2">
    <source>
        <dbReference type="Proteomes" id="UP000032066"/>
    </source>
</evidence>
<keyword evidence="2" id="KW-1185">Reference proteome</keyword>
<dbReference type="RefSeq" id="WP_152644883.1">
    <property type="nucleotide sequence ID" value="NZ_JXZB01000001.1"/>
</dbReference>
<dbReference type="PATRIC" id="fig|2064.6.peg.1463"/>
<organism evidence="1 2">
    <name type="scientific">Kitasatospora griseola</name>
    <name type="common">Streptomyces griseolosporeus</name>
    <dbReference type="NCBI Taxonomy" id="2064"/>
    <lineage>
        <taxon>Bacteria</taxon>
        <taxon>Bacillati</taxon>
        <taxon>Actinomycetota</taxon>
        <taxon>Actinomycetes</taxon>
        <taxon>Kitasatosporales</taxon>
        <taxon>Streptomycetaceae</taxon>
        <taxon>Kitasatospora</taxon>
    </lineage>
</organism>